<protein>
    <submittedName>
        <fullName evidence="1">Putative transmembrane protein</fullName>
    </submittedName>
</protein>
<keyword evidence="1" id="KW-0472">Membrane</keyword>
<name>A0A086KQM7_TOXGO</name>
<gene>
    <name evidence="1" type="ORF">TGDOM2_247960</name>
</gene>
<dbReference type="VEuPathDB" id="ToxoDB:TGDOM2_247960"/>
<evidence type="ECO:0000313" key="2">
    <source>
        <dbReference type="Proteomes" id="UP000028837"/>
    </source>
</evidence>
<dbReference type="AlphaFoldDB" id="A0A086KQM7"/>
<organism evidence="1 2">
    <name type="scientific">Toxoplasma gondii GAB2-2007-GAL-DOM2</name>
    <dbReference type="NCBI Taxonomy" id="1130820"/>
    <lineage>
        <taxon>Eukaryota</taxon>
        <taxon>Sar</taxon>
        <taxon>Alveolata</taxon>
        <taxon>Apicomplexa</taxon>
        <taxon>Conoidasida</taxon>
        <taxon>Coccidia</taxon>
        <taxon>Eucoccidiorida</taxon>
        <taxon>Eimeriorina</taxon>
        <taxon>Sarcocystidae</taxon>
        <taxon>Toxoplasma</taxon>
    </lineage>
</organism>
<dbReference type="Proteomes" id="UP000028837">
    <property type="component" value="Unassembled WGS sequence"/>
</dbReference>
<sequence length="351" mass="37494">MKSVGKHRRLSLVSLRETSALLAAVCFLVSIFVLPSNCFDSLLPGDPVLFPRSSRAAEKAALQHQVARSGSRSRAPSFISRDRLVTEHAGSRSSFLSEGGPSLNWIRRQETATMSSSSESPVVKVNYEKSVTVGGPVLRGGAALQGGVQDAETTAPIGACSKMLEVETSQFKTSLPPFGCPAATVDVWHTVYLLYAPFEGLVDTSLPPPYRQQLAVLKDVSLKQGWHTDPKSLPPECQQALLWLHCKMHDTMILCGGKTTGWKYSAPSDLETAQQYCSKTDSPIFAACEKVAQDAGSSSEAYPFGGCRSFNEETGSPGTATLYAAGNRVNPSLSLSLTGALVIGSFWAATA</sequence>
<accession>A0A086KQM7</accession>
<reference evidence="1 2" key="1">
    <citation type="submission" date="2014-02" db="EMBL/GenBank/DDBJ databases">
        <authorList>
            <person name="Sibley D."/>
            <person name="Venepally P."/>
            <person name="Karamycheva S."/>
            <person name="Hadjithomas M."/>
            <person name="Khan A."/>
            <person name="Brunk B."/>
            <person name="Roos D."/>
            <person name="Caler E."/>
            <person name="Lorenzi H."/>
        </authorList>
    </citation>
    <scope>NUCLEOTIDE SEQUENCE [LARGE SCALE GENOMIC DNA]</scope>
    <source>
        <strain evidence="1 2">GAB2-2007-GAL-DOM2</strain>
    </source>
</reference>
<proteinExistence type="predicted"/>
<keyword evidence="1" id="KW-0812">Transmembrane</keyword>
<evidence type="ECO:0000313" key="1">
    <source>
        <dbReference type="EMBL" id="KFG46695.1"/>
    </source>
</evidence>
<dbReference type="EMBL" id="AHZU02000256">
    <property type="protein sequence ID" value="KFG46695.1"/>
    <property type="molecule type" value="Genomic_DNA"/>
</dbReference>
<comment type="caution">
    <text evidence="1">The sequence shown here is derived from an EMBL/GenBank/DDBJ whole genome shotgun (WGS) entry which is preliminary data.</text>
</comment>
<dbReference type="OrthoDB" id="332937at2759"/>